<protein>
    <submittedName>
        <fullName evidence="1">Uncharacterized protein</fullName>
    </submittedName>
</protein>
<dbReference type="EMBL" id="JAJFAZ020000006">
    <property type="protein sequence ID" value="KAI5323771.1"/>
    <property type="molecule type" value="Genomic_DNA"/>
</dbReference>
<proteinExistence type="predicted"/>
<name>A0AAD4VFZ2_PRUDU</name>
<accession>A0AAD4VFZ2</accession>
<gene>
    <name evidence="1" type="ORF">L3X38_032843</name>
</gene>
<organism evidence="1 2">
    <name type="scientific">Prunus dulcis</name>
    <name type="common">Almond</name>
    <name type="synonym">Amygdalus dulcis</name>
    <dbReference type="NCBI Taxonomy" id="3755"/>
    <lineage>
        <taxon>Eukaryota</taxon>
        <taxon>Viridiplantae</taxon>
        <taxon>Streptophyta</taxon>
        <taxon>Embryophyta</taxon>
        <taxon>Tracheophyta</taxon>
        <taxon>Spermatophyta</taxon>
        <taxon>Magnoliopsida</taxon>
        <taxon>eudicotyledons</taxon>
        <taxon>Gunneridae</taxon>
        <taxon>Pentapetalae</taxon>
        <taxon>rosids</taxon>
        <taxon>fabids</taxon>
        <taxon>Rosales</taxon>
        <taxon>Rosaceae</taxon>
        <taxon>Amygdaloideae</taxon>
        <taxon>Amygdaleae</taxon>
        <taxon>Prunus</taxon>
    </lineage>
</organism>
<reference evidence="1 2" key="1">
    <citation type="journal article" date="2022" name="G3 (Bethesda)">
        <title>Whole-genome sequence and methylome profiling of the almond [Prunus dulcis (Mill.) D.A. Webb] cultivar 'Nonpareil'.</title>
        <authorList>
            <person name="D'Amico-Willman K.M."/>
            <person name="Ouma W.Z."/>
            <person name="Meulia T."/>
            <person name="Sideli G.M."/>
            <person name="Gradziel T.M."/>
            <person name="Fresnedo-Ramirez J."/>
        </authorList>
    </citation>
    <scope>NUCLEOTIDE SEQUENCE [LARGE SCALE GENOMIC DNA]</scope>
    <source>
        <strain evidence="1">Clone GOH B32 T37-40</strain>
    </source>
</reference>
<evidence type="ECO:0000313" key="1">
    <source>
        <dbReference type="EMBL" id="KAI5323771.1"/>
    </source>
</evidence>
<evidence type="ECO:0000313" key="2">
    <source>
        <dbReference type="Proteomes" id="UP001054821"/>
    </source>
</evidence>
<comment type="caution">
    <text evidence="1">The sequence shown here is derived from an EMBL/GenBank/DDBJ whole genome shotgun (WGS) entry which is preliminary data.</text>
</comment>
<sequence>MIVPILVFQKLAVAIHPSLTLRFTSTRENPMMQKSSHCDRNTIKGLQHLKGRCMLLQRKGTRFGGSRIRKVMQLLF</sequence>
<keyword evidence="2" id="KW-1185">Reference proteome</keyword>
<dbReference type="Proteomes" id="UP001054821">
    <property type="component" value="Chromosome 6"/>
</dbReference>
<dbReference type="AlphaFoldDB" id="A0AAD4VFZ2"/>